<dbReference type="GO" id="GO:0008270">
    <property type="term" value="F:zinc ion binding"/>
    <property type="evidence" value="ECO:0007669"/>
    <property type="project" value="UniProtKB-KW"/>
</dbReference>
<dbReference type="CDD" id="cd23020">
    <property type="entry name" value="zf-HIT"/>
    <property type="match status" value="1"/>
</dbReference>
<evidence type="ECO:0000256" key="3">
    <source>
        <dbReference type="ARBA" id="ARBA00022833"/>
    </source>
</evidence>
<evidence type="ECO:0000256" key="4">
    <source>
        <dbReference type="PROSITE-ProRule" id="PRU00134"/>
    </source>
</evidence>
<feature type="compositionally biased region" description="Polar residues" evidence="5">
    <location>
        <begin position="296"/>
        <end position="305"/>
    </location>
</feature>
<keyword evidence="1" id="KW-0479">Metal-binding</keyword>
<dbReference type="SUPFAM" id="SSF144232">
    <property type="entry name" value="HIT/MYND zinc finger-like"/>
    <property type="match status" value="1"/>
</dbReference>
<feature type="region of interest" description="Disordered" evidence="5">
    <location>
        <begin position="279"/>
        <end position="305"/>
    </location>
</feature>
<keyword evidence="2 4" id="KW-0863">Zinc-finger</keyword>
<dbReference type="AlphaFoldDB" id="A0A6A6CDZ9"/>
<dbReference type="Proteomes" id="UP000799537">
    <property type="component" value="Unassembled WGS sequence"/>
</dbReference>
<dbReference type="Gene3D" id="6.10.140.2220">
    <property type="match status" value="1"/>
</dbReference>
<dbReference type="OrthoDB" id="3650458at2759"/>
<proteinExistence type="predicted"/>
<evidence type="ECO:0000259" key="6">
    <source>
        <dbReference type="PROSITE" id="PS50865"/>
    </source>
</evidence>
<name>A0A6A6CDZ9_ZASCE</name>
<evidence type="ECO:0000256" key="1">
    <source>
        <dbReference type="ARBA" id="ARBA00022723"/>
    </source>
</evidence>
<feature type="domain" description="MYND-type" evidence="6">
    <location>
        <begin position="238"/>
        <end position="280"/>
    </location>
</feature>
<accession>A0A6A6CDZ9</accession>
<evidence type="ECO:0000256" key="2">
    <source>
        <dbReference type="ARBA" id="ARBA00022771"/>
    </source>
</evidence>
<dbReference type="RefSeq" id="XP_033666323.1">
    <property type="nucleotide sequence ID" value="XM_033807169.1"/>
</dbReference>
<gene>
    <name evidence="7" type="ORF">M409DRAFT_24284</name>
</gene>
<dbReference type="PROSITE" id="PS01360">
    <property type="entry name" value="ZF_MYND_1"/>
    <property type="match status" value="1"/>
</dbReference>
<dbReference type="GeneID" id="54560441"/>
<keyword evidence="8" id="KW-1185">Reference proteome</keyword>
<dbReference type="PROSITE" id="PS50865">
    <property type="entry name" value="ZF_MYND_2"/>
    <property type="match status" value="1"/>
</dbReference>
<dbReference type="InterPro" id="IPR002893">
    <property type="entry name" value="Znf_MYND"/>
</dbReference>
<organism evidence="7 8">
    <name type="scientific">Zasmidium cellare ATCC 36951</name>
    <dbReference type="NCBI Taxonomy" id="1080233"/>
    <lineage>
        <taxon>Eukaryota</taxon>
        <taxon>Fungi</taxon>
        <taxon>Dikarya</taxon>
        <taxon>Ascomycota</taxon>
        <taxon>Pezizomycotina</taxon>
        <taxon>Dothideomycetes</taxon>
        <taxon>Dothideomycetidae</taxon>
        <taxon>Mycosphaerellales</taxon>
        <taxon>Mycosphaerellaceae</taxon>
        <taxon>Zasmidium</taxon>
    </lineage>
</organism>
<keyword evidence="3" id="KW-0862">Zinc</keyword>
<dbReference type="EMBL" id="ML993600">
    <property type="protein sequence ID" value="KAF2165434.1"/>
    <property type="molecule type" value="Genomic_DNA"/>
</dbReference>
<evidence type="ECO:0000313" key="7">
    <source>
        <dbReference type="EMBL" id="KAF2165434.1"/>
    </source>
</evidence>
<sequence length="305" mass="33864">MGAWGLGLFESDHDYDIISDLDAEAGLHKLAEDAQAKLKAEEEAKGIKHGEDDDENSVEARISYSIYADHCSDFDLVRTYLQSSGELEKMIEKWTAKAQGWRNPLEWHNPGYKLVLIGACAMMYGCTLKDEFIQYLRDTFTEVGLMRDALKQVDTTLNGPHGFKNGVPYKWGSFGVHEKAKNPDDDLLYPPRPGTAFTLINVPSPGPSLFRAPDNSAFIKKIKARMELIKQEKSNNVCGGCGAADGKDGKALLSCAKCKVRQYCSRECQKDHWETHKQLCAKPPGDPSNNERVKSVTMSANSLSP</sequence>
<dbReference type="Pfam" id="PF01753">
    <property type="entry name" value="zf-MYND"/>
    <property type="match status" value="1"/>
</dbReference>
<protein>
    <recommendedName>
        <fullName evidence="6">MYND-type domain-containing protein</fullName>
    </recommendedName>
</protein>
<reference evidence="7" key="1">
    <citation type="journal article" date="2020" name="Stud. Mycol.">
        <title>101 Dothideomycetes genomes: a test case for predicting lifestyles and emergence of pathogens.</title>
        <authorList>
            <person name="Haridas S."/>
            <person name="Albert R."/>
            <person name="Binder M."/>
            <person name="Bloem J."/>
            <person name="Labutti K."/>
            <person name="Salamov A."/>
            <person name="Andreopoulos B."/>
            <person name="Baker S."/>
            <person name="Barry K."/>
            <person name="Bills G."/>
            <person name="Bluhm B."/>
            <person name="Cannon C."/>
            <person name="Castanera R."/>
            <person name="Culley D."/>
            <person name="Daum C."/>
            <person name="Ezra D."/>
            <person name="Gonzalez J."/>
            <person name="Henrissat B."/>
            <person name="Kuo A."/>
            <person name="Liang C."/>
            <person name="Lipzen A."/>
            <person name="Lutzoni F."/>
            <person name="Magnuson J."/>
            <person name="Mondo S."/>
            <person name="Nolan M."/>
            <person name="Ohm R."/>
            <person name="Pangilinan J."/>
            <person name="Park H.-J."/>
            <person name="Ramirez L."/>
            <person name="Alfaro M."/>
            <person name="Sun H."/>
            <person name="Tritt A."/>
            <person name="Yoshinaga Y."/>
            <person name="Zwiers L.-H."/>
            <person name="Turgeon B."/>
            <person name="Goodwin S."/>
            <person name="Spatafora J."/>
            <person name="Crous P."/>
            <person name="Grigoriev I."/>
        </authorList>
    </citation>
    <scope>NUCLEOTIDE SEQUENCE</scope>
    <source>
        <strain evidence="7">ATCC 36951</strain>
    </source>
</reference>
<evidence type="ECO:0000313" key="8">
    <source>
        <dbReference type="Proteomes" id="UP000799537"/>
    </source>
</evidence>
<evidence type="ECO:0000256" key="5">
    <source>
        <dbReference type="SAM" id="MobiDB-lite"/>
    </source>
</evidence>